<dbReference type="Proteomes" id="UP001055439">
    <property type="component" value="Chromosome 5"/>
</dbReference>
<evidence type="ECO:0000313" key="3">
    <source>
        <dbReference type="Proteomes" id="UP001055439"/>
    </source>
</evidence>
<proteinExistence type="predicted"/>
<keyword evidence="3" id="KW-1185">Reference proteome</keyword>
<organism evidence="2 3">
    <name type="scientific">Musa troglodytarum</name>
    <name type="common">fe'i banana</name>
    <dbReference type="NCBI Taxonomy" id="320322"/>
    <lineage>
        <taxon>Eukaryota</taxon>
        <taxon>Viridiplantae</taxon>
        <taxon>Streptophyta</taxon>
        <taxon>Embryophyta</taxon>
        <taxon>Tracheophyta</taxon>
        <taxon>Spermatophyta</taxon>
        <taxon>Magnoliopsida</taxon>
        <taxon>Liliopsida</taxon>
        <taxon>Zingiberales</taxon>
        <taxon>Musaceae</taxon>
        <taxon>Musa</taxon>
    </lineage>
</organism>
<dbReference type="AlphaFoldDB" id="A0A9E7G333"/>
<evidence type="ECO:0000256" key="1">
    <source>
        <dbReference type="SAM" id="MobiDB-lite"/>
    </source>
</evidence>
<evidence type="ECO:0000313" key="2">
    <source>
        <dbReference type="EMBL" id="URE07379.1"/>
    </source>
</evidence>
<gene>
    <name evidence="2" type="ORF">MUK42_20770</name>
</gene>
<name>A0A9E7G333_9LILI</name>
<reference evidence="2" key="1">
    <citation type="submission" date="2022-05" db="EMBL/GenBank/DDBJ databases">
        <title>The Musa troglodytarum L. genome provides insights into the mechanism of non-climacteric behaviour and enrichment of carotenoids.</title>
        <authorList>
            <person name="Wang J."/>
        </authorList>
    </citation>
    <scope>NUCLEOTIDE SEQUENCE</scope>
    <source>
        <tissue evidence="2">Leaf</tissue>
    </source>
</reference>
<protein>
    <submittedName>
        <fullName evidence="2">Uncharacterized protein</fullName>
    </submittedName>
</protein>
<dbReference type="EMBL" id="CP097507">
    <property type="protein sequence ID" value="URE07379.1"/>
    <property type="molecule type" value="Genomic_DNA"/>
</dbReference>
<accession>A0A9E7G333</accession>
<feature type="region of interest" description="Disordered" evidence="1">
    <location>
        <begin position="77"/>
        <end position="97"/>
    </location>
</feature>
<sequence>MRRVQAFSAFSPLMGPSCSCIYILYHAACSSMLLMPVITMREGFYMAPWAQSMLLLHLHRLICPLHSLISVVCFPLNPSSSSSSSSKTRLLDGKEWS</sequence>